<evidence type="ECO:0000256" key="4">
    <source>
        <dbReference type="ARBA" id="ARBA00023002"/>
    </source>
</evidence>
<dbReference type="PANTHER" id="PTHR24291">
    <property type="entry name" value="CYTOCHROME P450 FAMILY 4"/>
    <property type="match status" value="1"/>
</dbReference>
<comment type="caution">
    <text evidence="9">The sequence shown here is derived from an EMBL/GenBank/DDBJ whole genome shotgun (WGS) entry which is preliminary data.</text>
</comment>
<dbReference type="GO" id="GO:0020037">
    <property type="term" value="F:heme binding"/>
    <property type="evidence" value="ECO:0007669"/>
    <property type="project" value="InterPro"/>
</dbReference>
<comment type="similarity">
    <text evidence="1 8">Belongs to the cytochrome P450 family.</text>
</comment>
<dbReference type="CDD" id="cd20620">
    <property type="entry name" value="CYP132-like"/>
    <property type="match status" value="1"/>
</dbReference>
<comment type="cofactor">
    <cofactor evidence="7">
        <name>heme</name>
        <dbReference type="ChEBI" id="CHEBI:30413"/>
    </cofactor>
</comment>
<keyword evidence="2 7" id="KW-0349">Heme</keyword>
<dbReference type="PRINTS" id="PR00463">
    <property type="entry name" value="EP450I"/>
</dbReference>
<dbReference type="GO" id="GO:0016705">
    <property type="term" value="F:oxidoreductase activity, acting on paired donors, with incorporation or reduction of molecular oxygen"/>
    <property type="evidence" value="ECO:0007669"/>
    <property type="project" value="InterPro"/>
</dbReference>
<dbReference type="PROSITE" id="PS00086">
    <property type="entry name" value="CYTOCHROME_P450"/>
    <property type="match status" value="1"/>
</dbReference>
<dbReference type="PANTHER" id="PTHR24291:SF50">
    <property type="entry name" value="BIFUNCTIONAL ALBAFLAVENONE MONOOXYGENASE_TERPENE SYNTHASE"/>
    <property type="match status" value="1"/>
</dbReference>
<evidence type="ECO:0000256" key="7">
    <source>
        <dbReference type="PIRSR" id="PIRSR602401-1"/>
    </source>
</evidence>
<dbReference type="Pfam" id="PF00067">
    <property type="entry name" value="p450"/>
    <property type="match status" value="1"/>
</dbReference>
<organism evidence="9 10">
    <name type="scientific">Antrihabitans stalactiti</name>
    <dbReference type="NCBI Taxonomy" id="2584121"/>
    <lineage>
        <taxon>Bacteria</taxon>
        <taxon>Bacillati</taxon>
        <taxon>Actinomycetota</taxon>
        <taxon>Actinomycetes</taxon>
        <taxon>Mycobacteriales</taxon>
        <taxon>Nocardiaceae</taxon>
        <taxon>Antrihabitans</taxon>
    </lineage>
</organism>
<evidence type="ECO:0000256" key="2">
    <source>
        <dbReference type="ARBA" id="ARBA00022617"/>
    </source>
</evidence>
<evidence type="ECO:0000256" key="5">
    <source>
        <dbReference type="ARBA" id="ARBA00023004"/>
    </source>
</evidence>
<dbReference type="InterPro" id="IPR050196">
    <property type="entry name" value="Cytochrome_P450_Monoox"/>
</dbReference>
<dbReference type="EMBL" id="VCQU01000001">
    <property type="protein sequence ID" value="NMN93547.1"/>
    <property type="molecule type" value="Genomic_DNA"/>
</dbReference>
<feature type="binding site" description="axial binding residue" evidence="7">
    <location>
        <position position="397"/>
    </location>
    <ligand>
        <name>heme</name>
        <dbReference type="ChEBI" id="CHEBI:30413"/>
    </ligand>
    <ligandPart>
        <name>Fe</name>
        <dbReference type="ChEBI" id="CHEBI:18248"/>
    </ligandPart>
</feature>
<dbReference type="InterPro" id="IPR002401">
    <property type="entry name" value="Cyt_P450_E_grp-I"/>
</dbReference>
<evidence type="ECO:0000256" key="1">
    <source>
        <dbReference type="ARBA" id="ARBA00010617"/>
    </source>
</evidence>
<dbReference type="InterPro" id="IPR001128">
    <property type="entry name" value="Cyt_P450"/>
</dbReference>
<keyword evidence="3 7" id="KW-0479">Metal-binding</keyword>
<dbReference type="PRINTS" id="PR00385">
    <property type="entry name" value="P450"/>
</dbReference>
<dbReference type="InterPro" id="IPR017972">
    <property type="entry name" value="Cyt_P450_CS"/>
</dbReference>
<keyword evidence="4 8" id="KW-0560">Oxidoreductase</keyword>
<dbReference type="GO" id="GO:0005506">
    <property type="term" value="F:iron ion binding"/>
    <property type="evidence" value="ECO:0007669"/>
    <property type="project" value="InterPro"/>
</dbReference>
<sequence length="449" mass="50134">MPVQTPPTMPGSRTLGSLPDFMKSPLELVLRANTQLGDVVHFVLGPPGLRQEIYGVYHPDGAEHVLAARSATNYRKDQVFYQEMRNLFGDGLVTSQDETWLRQKRFIQPLFTVKRVDGYAATMAEEIERFTVGWRSRSTGVVDLWTEMTSLTLPLAVRILFGDDAHTMVPILQSAFPVLNTAVRKRGIAPVKAPLHWPTPANRRIRAAQEQIYGVCDEIIAHRRANGVHSDDLVGRLVSARDSGEGLTDEEVRDQVMIFLLAGQETTSIALTFALWLLGRHPDVQARVREEADRVLTDSPTAAEIKSLTFTEMVVKEATRLFPPVPFIARNSAEDATVCGYALPAGAQIALSPWAIHRRPDIFANPHRFEPERFSAEREKSLHRYAWFPFGHGPRGCIGQHFAMLEATLALAYLVREFELVTPSGVPNLNVGITLLAPDGVPCYVRRRE</sequence>
<dbReference type="SUPFAM" id="SSF48264">
    <property type="entry name" value="Cytochrome P450"/>
    <property type="match status" value="1"/>
</dbReference>
<dbReference type="Proteomes" id="UP000535543">
    <property type="component" value="Unassembled WGS sequence"/>
</dbReference>
<evidence type="ECO:0000256" key="8">
    <source>
        <dbReference type="RuleBase" id="RU000461"/>
    </source>
</evidence>
<protein>
    <submittedName>
        <fullName evidence="9">Cytochrome P450</fullName>
    </submittedName>
</protein>
<dbReference type="AlphaFoldDB" id="A0A848KBV3"/>
<evidence type="ECO:0000256" key="3">
    <source>
        <dbReference type="ARBA" id="ARBA00022723"/>
    </source>
</evidence>
<evidence type="ECO:0000256" key="6">
    <source>
        <dbReference type="ARBA" id="ARBA00023033"/>
    </source>
</evidence>
<dbReference type="InterPro" id="IPR036396">
    <property type="entry name" value="Cyt_P450_sf"/>
</dbReference>
<keyword evidence="6 8" id="KW-0503">Monooxygenase</keyword>
<proteinExistence type="inferred from homology"/>
<evidence type="ECO:0000313" key="9">
    <source>
        <dbReference type="EMBL" id="NMN93547.1"/>
    </source>
</evidence>
<name>A0A848KBV3_9NOCA</name>
<keyword evidence="10" id="KW-1185">Reference proteome</keyword>
<dbReference type="RefSeq" id="WP_169584256.1">
    <property type="nucleotide sequence ID" value="NZ_VCQU01000001.1"/>
</dbReference>
<reference evidence="9 10" key="1">
    <citation type="submission" date="2019-05" db="EMBL/GenBank/DDBJ databases">
        <authorList>
            <person name="Lee S.D."/>
        </authorList>
    </citation>
    <scope>NUCLEOTIDE SEQUENCE [LARGE SCALE GENOMIC DNA]</scope>
    <source>
        <strain evidence="9 10">YC2-7</strain>
    </source>
</reference>
<reference evidence="9 10" key="2">
    <citation type="submission" date="2020-06" db="EMBL/GenBank/DDBJ databases">
        <title>Antribacter stalactiti gen. nov., sp. nov., a new member of the family Nacardiaceae isolated from a cave.</title>
        <authorList>
            <person name="Kim I.S."/>
        </authorList>
    </citation>
    <scope>NUCLEOTIDE SEQUENCE [LARGE SCALE GENOMIC DNA]</scope>
    <source>
        <strain evidence="9 10">YC2-7</strain>
    </source>
</reference>
<dbReference type="Gene3D" id="1.10.630.10">
    <property type="entry name" value="Cytochrome P450"/>
    <property type="match status" value="1"/>
</dbReference>
<dbReference type="GO" id="GO:0004497">
    <property type="term" value="F:monooxygenase activity"/>
    <property type="evidence" value="ECO:0007669"/>
    <property type="project" value="UniProtKB-KW"/>
</dbReference>
<keyword evidence="5 7" id="KW-0408">Iron</keyword>
<gene>
    <name evidence="9" type="ORF">FGL95_00670</name>
</gene>
<accession>A0A848KBV3</accession>
<evidence type="ECO:0000313" key="10">
    <source>
        <dbReference type="Proteomes" id="UP000535543"/>
    </source>
</evidence>